<keyword evidence="2" id="KW-0802">TPR repeat</keyword>
<dbReference type="EMBL" id="OU963906">
    <property type="protein sequence ID" value="CAH0399030.1"/>
    <property type="molecule type" value="Genomic_DNA"/>
</dbReference>
<dbReference type="PROSITE" id="PS50005">
    <property type="entry name" value="TPR"/>
    <property type="match status" value="1"/>
</dbReference>
<feature type="compositionally biased region" description="Basic and acidic residues" evidence="3">
    <location>
        <begin position="66"/>
        <end position="81"/>
    </location>
</feature>
<feature type="domain" description="F-box protein Hrt3/FBXO9 C-terminal" evidence="5">
    <location>
        <begin position="265"/>
        <end position="383"/>
    </location>
</feature>
<evidence type="ECO:0000259" key="5">
    <source>
        <dbReference type="Pfam" id="PF19270"/>
    </source>
</evidence>
<feature type="region of interest" description="Disordered" evidence="3">
    <location>
        <begin position="140"/>
        <end position="166"/>
    </location>
</feature>
<accession>A0ABN8AV20</accession>
<dbReference type="PANTHER" id="PTHR12874">
    <property type="entry name" value="F-BOX ONLY PROTEIN 48-RELATED"/>
    <property type="match status" value="1"/>
</dbReference>
<dbReference type="Pfam" id="PF12937">
    <property type="entry name" value="F-box-like"/>
    <property type="match status" value="1"/>
</dbReference>
<dbReference type="Proteomes" id="UP001153292">
    <property type="component" value="Chromosome 13"/>
</dbReference>
<feature type="domain" description="F-box" evidence="4">
    <location>
        <begin position="202"/>
        <end position="250"/>
    </location>
</feature>
<dbReference type="SUPFAM" id="SSF81383">
    <property type="entry name" value="F-box domain"/>
    <property type="match status" value="1"/>
</dbReference>
<dbReference type="InterPro" id="IPR019734">
    <property type="entry name" value="TPR_rpt"/>
</dbReference>
<feature type="repeat" description="TPR" evidence="2">
    <location>
        <begin position="96"/>
        <end position="129"/>
    </location>
</feature>
<dbReference type="PANTHER" id="PTHR12874:SF29">
    <property type="entry name" value="F-BOX ONLY PROTEIN 9"/>
    <property type="match status" value="1"/>
</dbReference>
<evidence type="ECO:0000256" key="2">
    <source>
        <dbReference type="PROSITE-ProRule" id="PRU00339"/>
    </source>
</evidence>
<organism evidence="6 7">
    <name type="scientific">Chilo suppressalis</name>
    <name type="common">Asiatic rice borer moth</name>
    <dbReference type="NCBI Taxonomy" id="168631"/>
    <lineage>
        <taxon>Eukaryota</taxon>
        <taxon>Metazoa</taxon>
        <taxon>Ecdysozoa</taxon>
        <taxon>Arthropoda</taxon>
        <taxon>Hexapoda</taxon>
        <taxon>Insecta</taxon>
        <taxon>Pterygota</taxon>
        <taxon>Neoptera</taxon>
        <taxon>Endopterygota</taxon>
        <taxon>Lepidoptera</taxon>
        <taxon>Glossata</taxon>
        <taxon>Ditrysia</taxon>
        <taxon>Pyraloidea</taxon>
        <taxon>Crambidae</taxon>
        <taxon>Crambinae</taxon>
        <taxon>Chilo</taxon>
    </lineage>
</organism>
<dbReference type="Pfam" id="PF19270">
    <property type="entry name" value="FBO_C"/>
    <property type="match status" value="1"/>
</dbReference>
<feature type="region of interest" description="Disordered" evidence="3">
    <location>
        <begin position="1"/>
        <end position="95"/>
    </location>
</feature>
<proteinExistence type="predicted"/>
<keyword evidence="7" id="KW-1185">Reference proteome</keyword>
<gene>
    <name evidence="6" type="ORF">CHILSU_LOCUS2158</name>
</gene>
<dbReference type="InterPro" id="IPR001810">
    <property type="entry name" value="F-box_dom"/>
</dbReference>
<sequence>MASTGSPSGSASGGTGNECEGEEPEDSSSHPEELQDASAALENLNLQDDIQNRDSEDELSLFRQQWQRELEVTPPPKREPDPAPVPTEPLSDEDRAKELFLRGVEMERGGKLYEAIQHYKRAMQILPDVEIRLYESTDLRSETPEVESQSEVVVRENADPDSEDEDAIEGEDLWTRLQRITARKGVLCEPEYATKSAHLSWLPYEVVLVILRWVVSSELDAASLERAATVCRGLYVCARDTDLWRSLCLRTWGIECATPRANGFASWRQMYIERPRLQLNGCYISKTTYLRHGENSFQDQFYRPWYLIDYYRYLRFFPEGLVLSWTTAEEPATCVGHLKHRAARTAGIMPGHYRLVGDKVVIVIKKTGNDKKPAQASNTRFRARRKESHDQHEQTFHMEFQLRNVRSRRNFQLVWRRYSVCSRRDQWTQFELSPNKFPPFAFSRVRAYTAESAAPLLCSY</sequence>
<feature type="region of interest" description="Disordered" evidence="3">
    <location>
        <begin position="371"/>
        <end position="390"/>
    </location>
</feature>
<reference evidence="6" key="1">
    <citation type="submission" date="2021-12" db="EMBL/GenBank/DDBJ databases">
        <authorList>
            <person name="King R."/>
        </authorList>
    </citation>
    <scope>NUCLEOTIDE SEQUENCE</scope>
</reference>
<evidence type="ECO:0000256" key="3">
    <source>
        <dbReference type="SAM" id="MobiDB-lite"/>
    </source>
</evidence>
<feature type="compositionally biased region" description="Low complexity" evidence="3">
    <location>
        <begin position="1"/>
        <end position="10"/>
    </location>
</feature>
<name>A0ABN8AV20_CHISP</name>
<evidence type="ECO:0008006" key="8">
    <source>
        <dbReference type="Google" id="ProtNLM"/>
    </source>
</evidence>
<keyword evidence="1" id="KW-0833">Ubl conjugation pathway</keyword>
<dbReference type="Gene3D" id="1.20.1280.50">
    <property type="match status" value="1"/>
</dbReference>
<dbReference type="InterPro" id="IPR036047">
    <property type="entry name" value="F-box-like_dom_sf"/>
</dbReference>
<evidence type="ECO:0000259" key="4">
    <source>
        <dbReference type="Pfam" id="PF12937"/>
    </source>
</evidence>
<evidence type="ECO:0000313" key="7">
    <source>
        <dbReference type="Proteomes" id="UP001153292"/>
    </source>
</evidence>
<protein>
    <recommendedName>
        <fullName evidence="8">F-box only protein 9</fullName>
    </recommendedName>
</protein>
<evidence type="ECO:0000256" key="1">
    <source>
        <dbReference type="ARBA" id="ARBA00022786"/>
    </source>
</evidence>
<dbReference type="InterPro" id="IPR045464">
    <property type="entry name" value="Hrt3/FBXO9_C"/>
</dbReference>
<evidence type="ECO:0000313" key="6">
    <source>
        <dbReference type="EMBL" id="CAH0399030.1"/>
    </source>
</evidence>
<dbReference type="CDD" id="cd22089">
    <property type="entry name" value="F-box_FBXO9"/>
    <property type="match status" value="1"/>
</dbReference>